<dbReference type="InterPro" id="IPR000868">
    <property type="entry name" value="Isochorismatase-like_dom"/>
</dbReference>
<dbReference type="OrthoDB" id="9194at2157"/>
<dbReference type="GeneID" id="8828252"/>
<dbReference type="RefSeq" id="WP_012997385.1">
    <property type="nucleotide sequence ID" value="NC_013926.1"/>
</dbReference>
<dbReference type="EMBL" id="CP001941">
    <property type="protein sequence ID" value="ADD09098.1"/>
    <property type="molecule type" value="Genomic_DNA"/>
</dbReference>
<gene>
    <name evidence="3" type="ordered locus">Aboo_1290</name>
</gene>
<dbReference type="Pfam" id="PF00857">
    <property type="entry name" value="Isochorismatase"/>
    <property type="match status" value="1"/>
</dbReference>
<dbReference type="PANTHER" id="PTHR43540:SF6">
    <property type="entry name" value="ISOCHORISMATASE-LIKE DOMAIN-CONTAINING PROTEIN"/>
    <property type="match status" value="1"/>
</dbReference>
<dbReference type="Gene3D" id="3.40.50.850">
    <property type="entry name" value="Isochorismatase-like"/>
    <property type="match status" value="1"/>
</dbReference>
<feature type="domain" description="Isochorismatase-like" evidence="2">
    <location>
        <begin position="33"/>
        <end position="200"/>
    </location>
</feature>
<evidence type="ECO:0000259" key="2">
    <source>
        <dbReference type="Pfam" id="PF00857"/>
    </source>
</evidence>
<organism evidence="3 4">
    <name type="scientific">Aciduliprofundum boonei (strain DSM 19572 / T469)</name>
    <dbReference type="NCBI Taxonomy" id="439481"/>
    <lineage>
        <taxon>Archaea</taxon>
        <taxon>Methanobacteriati</taxon>
        <taxon>Thermoplasmatota</taxon>
        <taxon>DHVE2 group</taxon>
        <taxon>Candidatus Aciduliprofundum</taxon>
    </lineage>
</organism>
<dbReference type="InterPro" id="IPR036380">
    <property type="entry name" value="Isochorismatase-like_sf"/>
</dbReference>
<dbReference type="PANTHER" id="PTHR43540">
    <property type="entry name" value="PEROXYUREIDOACRYLATE/UREIDOACRYLATE AMIDOHYDROLASE-RELATED"/>
    <property type="match status" value="1"/>
</dbReference>
<protein>
    <submittedName>
        <fullName evidence="3">Isochorismatase hydrolase</fullName>
    </submittedName>
</protein>
<proteinExistence type="predicted"/>
<evidence type="ECO:0000256" key="1">
    <source>
        <dbReference type="ARBA" id="ARBA00022801"/>
    </source>
</evidence>
<dbReference type="HOGENOM" id="CLU_068979_8_3_2"/>
<dbReference type="SUPFAM" id="SSF52499">
    <property type="entry name" value="Isochorismatase-like hydrolases"/>
    <property type="match status" value="1"/>
</dbReference>
<keyword evidence="4" id="KW-1185">Reference proteome</keyword>
<evidence type="ECO:0000313" key="4">
    <source>
        <dbReference type="Proteomes" id="UP000001400"/>
    </source>
</evidence>
<dbReference type="Proteomes" id="UP000001400">
    <property type="component" value="Chromosome"/>
</dbReference>
<dbReference type="GO" id="GO:0016787">
    <property type="term" value="F:hydrolase activity"/>
    <property type="evidence" value="ECO:0007669"/>
    <property type="project" value="UniProtKB-KW"/>
</dbReference>
<dbReference type="AlphaFoldDB" id="D3TAG9"/>
<dbReference type="InterPro" id="IPR050272">
    <property type="entry name" value="Isochorismatase-like_hydrls"/>
</dbReference>
<dbReference type="CDD" id="cd00431">
    <property type="entry name" value="cysteine_hydrolases"/>
    <property type="match status" value="1"/>
</dbReference>
<evidence type="ECO:0000313" key="3">
    <source>
        <dbReference type="EMBL" id="ADD09098.1"/>
    </source>
</evidence>
<dbReference type="KEGG" id="abi:Aboo_1290"/>
<name>D3TAG9_ACIB4</name>
<sequence length="209" mass="24362">MYRSRYLTSAFVSLMEKRYFRFEKLRKIQGKVAILGIDMQGYFLNPLGKAYLPSSPEFLNRIKRLYEFAKNKGIEIILTKHCHEGNILSKWWNDEMKCDDTSTAILEEIRKYGNKIIEKNTYNAFLKTELEEHLKNKGVETLIITGVMTHLCCETTARDAFNRGFNVIFPIDGTITQNEELHECTLRSISHGFGVVISIERLLEWLVQK</sequence>
<accession>D3TAG9</accession>
<reference evidence="3" key="1">
    <citation type="submission" date="2010-02" db="EMBL/GenBank/DDBJ databases">
        <title>Complete sequence of Aciduliprofundum boonei T469.</title>
        <authorList>
            <consortium name="US DOE Joint Genome Institute"/>
            <person name="Lucas S."/>
            <person name="Copeland A."/>
            <person name="Lapidus A."/>
            <person name="Cheng J.-F."/>
            <person name="Bruce D."/>
            <person name="Goodwin L."/>
            <person name="Pitluck S."/>
            <person name="Saunders E."/>
            <person name="Detter J.C."/>
            <person name="Han C."/>
            <person name="Tapia R."/>
            <person name="Land M."/>
            <person name="Hauser L."/>
            <person name="Kyrpides N."/>
            <person name="Mikhailova N."/>
            <person name="Flores G."/>
            <person name="Reysenbach A.-L."/>
            <person name="Woyke T."/>
        </authorList>
    </citation>
    <scope>NUCLEOTIDE SEQUENCE</scope>
    <source>
        <strain evidence="3">T469</strain>
    </source>
</reference>
<keyword evidence="1 3" id="KW-0378">Hydrolase</keyword>